<dbReference type="GO" id="GO:0046983">
    <property type="term" value="F:protein dimerization activity"/>
    <property type="evidence" value="ECO:0007669"/>
    <property type="project" value="InterPro"/>
</dbReference>
<dbReference type="PANTHER" id="PTHR43223:SF2">
    <property type="entry name" value="METALLO-BETA-LACTAMASE DOMAIN-CONTAINING PROTEIN"/>
    <property type="match status" value="1"/>
</dbReference>
<organism evidence="2 3">
    <name type="scientific">Aequoribacter fuscus</name>
    <dbReference type="NCBI Taxonomy" id="2518989"/>
    <lineage>
        <taxon>Bacteria</taxon>
        <taxon>Pseudomonadati</taxon>
        <taxon>Pseudomonadota</taxon>
        <taxon>Gammaproteobacteria</taxon>
        <taxon>Cellvibrionales</taxon>
        <taxon>Halieaceae</taxon>
        <taxon>Aequoribacter</taxon>
    </lineage>
</organism>
<reference evidence="2 3" key="1">
    <citation type="journal article" date="2011" name="J. Bacteriol.">
        <title>Genome sequence of strain IMCC3088, a proteorhodopsin-containing marine bacterium belonging to the OM60/NOR5 clade.</title>
        <authorList>
            <person name="Jang Y."/>
            <person name="Oh H.M."/>
            <person name="Kang I."/>
            <person name="Lee K."/>
            <person name="Yang S.J."/>
            <person name="Cho J.C."/>
        </authorList>
    </citation>
    <scope>NUCLEOTIDE SEQUENCE [LARGE SCALE GENOMIC DNA]</scope>
    <source>
        <strain evidence="2 3">IMCC3088</strain>
    </source>
</reference>
<dbReference type="InterPro" id="IPR052195">
    <property type="entry name" value="Bact_Alkyl/Aryl-Sulfatase"/>
</dbReference>
<protein>
    <submittedName>
        <fullName evidence="2">Beta-lactamase-like protein</fullName>
    </submittedName>
</protein>
<proteinExistence type="predicted"/>
<dbReference type="AlphaFoldDB" id="F3L5D0"/>
<keyword evidence="3" id="KW-1185">Reference proteome</keyword>
<dbReference type="eggNOG" id="COG2015">
    <property type="taxonomic scope" value="Bacteria"/>
</dbReference>
<dbReference type="EMBL" id="AEIG01000104">
    <property type="protein sequence ID" value="EGG28447.1"/>
    <property type="molecule type" value="Genomic_DNA"/>
</dbReference>
<name>F3L5D0_9GAMM</name>
<comment type="caution">
    <text evidence="2">The sequence shown here is derived from an EMBL/GenBank/DDBJ whole genome shotgun (WGS) entry which is preliminary data.</text>
</comment>
<dbReference type="InterPro" id="IPR036866">
    <property type="entry name" value="RibonucZ/Hydroxyglut_hydro"/>
</dbReference>
<feature type="domain" description="Alkyl sulfatase dimerisation" evidence="1">
    <location>
        <begin position="185"/>
        <end position="318"/>
    </location>
</feature>
<evidence type="ECO:0000313" key="3">
    <source>
        <dbReference type="Proteomes" id="UP000005615"/>
    </source>
</evidence>
<accession>F3L5D0</accession>
<dbReference type="PANTHER" id="PTHR43223">
    <property type="entry name" value="ALKYL/ARYL-SULFATASE"/>
    <property type="match status" value="1"/>
</dbReference>
<dbReference type="Pfam" id="PF14863">
    <property type="entry name" value="Alkyl_sulf_dimr"/>
    <property type="match status" value="1"/>
</dbReference>
<sequence length="321" mass="35685">MADGPHPRIVGHENVAKRFERYRYTNGYNKVINERQFGQFRRRGYDLAGESQFLPIDTPAPDTTYSDCLDLSVGGTDFQLHHARGETDDHTWAWVPRHKAICAGDFFIWAFPNAGNPQKAQRYPREWAAAMREMASLGAELFLPAHGLPIHGQQRIAQVLDDAASALESLVEQTVRMMNEGARLNDIVHSVKLPAGTLDKPWLAPTYDEPEFVVQNIWRLYGGWYDGNPANLKPALDSSLAAELSALAGGALRLAERAAELKDDDPRLACHLVELAAQAAPDDLRVHELRAEVYQARRSQETSLMAKGIFGSASNESKAKL</sequence>
<dbReference type="InterPro" id="IPR029228">
    <property type="entry name" value="Alkyl_sulf_dimr"/>
</dbReference>
<gene>
    <name evidence="2" type="ORF">IMCC3088_61</name>
</gene>
<evidence type="ECO:0000259" key="1">
    <source>
        <dbReference type="Pfam" id="PF14863"/>
    </source>
</evidence>
<dbReference type="Gene3D" id="1.25.40.880">
    <property type="entry name" value="Alkyl sulfatase, dimerisation domain"/>
    <property type="match status" value="1"/>
</dbReference>
<dbReference type="Proteomes" id="UP000005615">
    <property type="component" value="Unassembled WGS sequence"/>
</dbReference>
<dbReference type="SUPFAM" id="SSF56281">
    <property type="entry name" value="Metallo-hydrolase/oxidoreductase"/>
    <property type="match status" value="1"/>
</dbReference>
<dbReference type="STRING" id="2518989.IMCC3088_61"/>
<evidence type="ECO:0000313" key="2">
    <source>
        <dbReference type="EMBL" id="EGG28447.1"/>
    </source>
</evidence>
<dbReference type="Gene3D" id="3.60.15.30">
    <property type="entry name" value="Metallo-beta-lactamase domain"/>
    <property type="match status" value="1"/>
</dbReference>
<dbReference type="InterPro" id="IPR038536">
    <property type="entry name" value="Alkyl/aryl-sulf_dimr_sf"/>
</dbReference>